<reference evidence="2 3" key="1">
    <citation type="journal article" date="2019" name="Environ. Microbiol.">
        <title>Genomics insights into ecotype formation of ammonia-oxidizing archaea in the deep ocean.</title>
        <authorList>
            <person name="Wang Y."/>
            <person name="Huang J.M."/>
            <person name="Cui G.J."/>
            <person name="Nunoura T."/>
            <person name="Takaki Y."/>
            <person name="Li W.L."/>
            <person name="Li J."/>
            <person name="Gao Z.M."/>
            <person name="Takai K."/>
            <person name="Zhang A.Q."/>
            <person name="Stepanauskas R."/>
        </authorList>
    </citation>
    <scope>NUCLEOTIDE SEQUENCE [LARGE SCALE GENOMIC DNA]</scope>
    <source>
        <strain evidence="2 3">N8</strain>
    </source>
</reference>
<dbReference type="EMBL" id="JACAST010000016">
    <property type="protein sequence ID" value="NWK02185.1"/>
    <property type="molecule type" value="Genomic_DNA"/>
</dbReference>
<organism evidence="2 3">
    <name type="scientific">Marine Group I thaumarchaeote</name>
    <dbReference type="NCBI Taxonomy" id="2511932"/>
    <lineage>
        <taxon>Archaea</taxon>
        <taxon>Nitrososphaerota</taxon>
        <taxon>Marine Group I</taxon>
    </lineage>
</organism>
<name>A0A7K4NLK2_9ARCH</name>
<accession>A0A7K4NLK2</accession>
<dbReference type="PANTHER" id="PTHR30289">
    <property type="entry name" value="UNCHARACTERIZED PROTEIN YBCL-RELATED"/>
    <property type="match status" value="1"/>
</dbReference>
<dbReference type="Proteomes" id="UP000529843">
    <property type="component" value="Unassembled WGS sequence"/>
</dbReference>
<dbReference type="NCBIfam" id="TIGR00481">
    <property type="entry name" value="YbhB/YbcL family Raf kinase inhibitor-like protein"/>
    <property type="match status" value="1"/>
</dbReference>
<evidence type="ECO:0000313" key="3">
    <source>
        <dbReference type="Proteomes" id="UP000529843"/>
    </source>
</evidence>
<comment type="caution">
    <text evidence="2">The sequence shown here is derived from an EMBL/GenBank/DDBJ whole genome shotgun (WGS) entry which is preliminary data.</text>
</comment>
<feature type="region of interest" description="Disordered" evidence="1">
    <location>
        <begin position="1"/>
        <end position="30"/>
    </location>
</feature>
<feature type="compositionally biased region" description="Polar residues" evidence="1">
    <location>
        <begin position="1"/>
        <end position="11"/>
    </location>
</feature>
<dbReference type="InterPro" id="IPR005247">
    <property type="entry name" value="YbhB_YbcL/LppC-like"/>
</dbReference>
<dbReference type="InterPro" id="IPR008914">
    <property type="entry name" value="PEBP"/>
</dbReference>
<protein>
    <submittedName>
        <fullName evidence="2">YbhB/YbcL family Raf kinase inhibitor-like protein</fullName>
    </submittedName>
</protein>
<proteinExistence type="predicted"/>
<dbReference type="CDD" id="cd00865">
    <property type="entry name" value="PEBP_bact_arch"/>
    <property type="match status" value="1"/>
</dbReference>
<dbReference type="AlphaFoldDB" id="A0A7K4NLK2"/>
<dbReference type="PANTHER" id="PTHR30289:SF1">
    <property type="entry name" value="PEBP (PHOSPHATIDYLETHANOLAMINE-BINDING PROTEIN) FAMILY PROTEIN"/>
    <property type="match status" value="1"/>
</dbReference>
<evidence type="ECO:0000313" key="2">
    <source>
        <dbReference type="EMBL" id="NWK02185.1"/>
    </source>
</evidence>
<evidence type="ECO:0000256" key="1">
    <source>
        <dbReference type="SAM" id="MobiDB-lite"/>
    </source>
</evidence>
<gene>
    <name evidence="2" type="ORF">HX804_02620</name>
</gene>
<sequence length="159" mass="17386">MGDLKLTSSAFSDGGEIPRECGYKNGNKEPPLTISGIPEETASLALIMDDPDAMGAVGKVWVHWVVWNIIRDQDMLPNDDITPLYDSKITADVRCGMTDFDDTGYGGPAPPDKRHTYVFKLYALDSMLDLSKESTKADVEKAMEGHIIEQATLTGTYAP</sequence>
<dbReference type="SUPFAM" id="SSF49777">
    <property type="entry name" value="PEBP-like"/>
    <property type="match status" value="1"/>
</dbReference>
<dbReference type="Gene3D" id="3.90.280.10">
    <property type="entry name" value="PEBP-like"/>
    <property type="match status" value="1"/>
</dbReference>
<dbReference type="Pfam" id="PF01161">
    <property type="entry name" value="PBP"/>
    <property type="match status" value="1"/>
</dbReference>
<dbReference type="InterPro" id="IPR036610">
    <property type="entry name" value="PEBP-like_sf"/>
</dbReference>